<feature type="domain" description="EamA" evidence="7">
    <location>
        <begin position="168"/>
        <end position="297"/>
    </location>
</feature>
<dbReference type="InterPro" id="IPR050638">
    <property type="entry name" value="AA-Vitamin_Transporters"/>
</dbReference>
<evidence type="ECO:0000256" key="6">
    <source>
        <dbReference type="SAM" id="Phobius"/>
    </source>
</evidence>
<dbReference type="RefSeq" id="WP_160854072.1">
    <property type="nucleotide sequence ID" value="NZ_WUWG01000003.1"/>
</dbReference>
<keyword evidence="9" id="KW-1185">Reference proteome</keyword>
<name>A0A6B0TWX1_9RHOB</name>
<feature type="transmembrane region" description="Helical" evidence="6">
    <location>
        <begin position="47"/>
        <end position="67"/>
    </location>
</feature>
<dbReference type="InterPro" id="IPR000620">
    <property type="entry name" value="EamA_dom"/>
</dbReference>
<reference evidence="8 9" key="1">
    <citation type="submission" date="2019-12" db="EMBL/GenBank/DDBJ databases">
        <title>Strain KN286 was isolated from seawater, which was collected from Caroline Seamount in the tropical western Pacific.</title>
        <authorList>
            <person name="Wang Q."/>
        </authorList>
    </citation>
    <scope>NUCLEOTIDE SEQUENCE [LARGE SCALE GENOMIC DNA]</scope>
    <source>
        <strain evidence="8 9">KN286</strain>
    </source>
</reference>
<feature type="transmembrane region" description="Helical" evidence="6">
    <location>
        <begin position="197"/>
        <end position="219"/>
    </location>
</feature>
<evidence type="ECO:0000256" key="5">
    <source>
        <dbReference type="ARBA" id="ARBA00023136"/>
    </source>
</evidence>
<organism evidence="8 9">
    <name type="scientific">Oceanomicrobium pacificus</name>
    <dbReference type="NCBI Taxonomy" id="2692916"/>
    <lineage>
        <taxon>Bacteria</taxon>
        <taxon>Pseudomonadati</taxon>
        <taxon>Pseudomonadota</taxon>
        <taxon>Alphaproteobacteria</taxon>
        <taxon>Rhodobacterales</taxon>
        <taxon>Paracoccaceae</taxon>
        <taxon>Oceanomicrobium</taxon>
    </lineage>
</organism>
<feature type="transmembrane region" description="Helical" evidence="6">
    <location>
        <begin position="282"/>
        <end position="298"/>
    </location>
</feature>
<accession>A0A6B0TWX1</accession>
<evidence type="ECO:0000259" key="7">
    <source>
        <dbReference type="Pfam" id="PF00892"/>
    </source>
</evidence>
<dbReference type="InterPro" id="IPR037185">
    <property type="entry name" value="EmrE-like"/>
</dbReference>
<dbReference type="EMBL" id="WUWG01000003">
    <property type="protein sequence ID" value="MXU65523.1"/>
    <property type="molecule type" value="Genomic_DNA"/>
</dbReference>
<dbReference type="SUPFAM" id="SSF103481">
    <property type="entry name" value="Multidrug resistance efflux transporter EmrE"/>
    <property type="match status" value="2"/>
</dbReference>
<evidence type="ECO:0000256" key="3">
    <source>
        <dbReference type="ARBA" id="ARBA00022692"/>
    </source>
</evidence>
<dbReference type="Proteomes" id="UP000436016">
    <property type="component" value="Unassembled WGS sequence"/>
</dbReference>
<feature type="transmembrane region" description="Helical" evidence="6">
    <location>
        <begin position="225"/>
        <end position="248"/>
    </location>
</feature>
<evidence type="ECO:0000256" key="4">
    <source>
        <dbReference type="ARBA" id="ARBA00022989"/>
    </source>
</evidence>
<keyword evidence="4 6" id="KW-1133">Transmembrane helix</keyword>
<protein>
    <submittedName>
        <fullName evidence="8">EamA family transporter</fullName>
    </submittedName>
</protein>
<dbReference type="Pfam" id="PF00892">
    <property type="entry name" value="EamA"/>
    <property type="match status" value="2"/>
</dbReference>
<proteinExistence type="inferred from homology"/>
<dbReference type="GO" id="GO:0016020">
    <property type="term" value="C:membrane"/>
    <property type="evidence" value="ECO:0007669"/>
    <property type="project" value="UniProtKB-SubCell"/>
</dbReference>
<evidence type="ECO:0000256" key="2">
    <source>
        <dbReference type="ARBA" id="ARBA00007362"/>
    </source>
</evidence>
<dbReference type="AlphaFoldDB" id="A0A6B0TWX1"/>
<comment type="caution">
    <text evidence="8">The sequence shown here is derived from an EMBL/GenBank/DDBJ whole genome shotgun (WGS) entry which is preliminary data.</text>
</comment>
<feature type="transmembrane region" description="Helical" evidence="6">
    <location>
        <begin position="255"/>
        <end position="276"/>
    </location>
</feature>
<evidence type="ECO:0000256" key="1">
    <source>
        <dbReference type="ARBA" id="ARBA00004141"/>
    </source>
</evidence>
<evidence type="ECO:0000313" key="9">
    <source>
        <dbReference type="Proteomes" id="UP000436016"/>
    </source>
</evidence>
<evidence type="ECO:0000313" key="8">
    <source>
        <dbReference type="EMBL" id="MXU65523.1"/>
    </source>
</evidence>
<feature type="transmembrane region" description="Helical" evidence="6">
    <location>
        <begin position="164"/>
        <end position="185"/>
    </location>
</feature>
<keyword evidence="5 6" id="KW-0472">Membrane</keyword>
<sequence length="309" mass="32207">MTVSDKPAAPAAEGTDWLSAGGVGLLVVIWGSSFFLTSLSLDGYAPLAVAGGRIFIAAIFVTAFALLSGQGLPRSLRDWGWSALVGIVSLALPFSLLSWAQLFVPTNIVAIFISAVPLFILLLARLVLKEAISLRKWTGFGIGFLGLVWLSSPGSMPDLPLRDLALPIAALALTCLCYATGAILIRIMPPMRPLQGTAGAMICASAVTLPLGLGAGLAAAPLVTLPALALLALGLLPTGLAQTLRFFIIRRRGPVYMSIVGYLIPLWAGFLGIVVLGEELRASAALAYGLIILGVLVSRDGRGKRVPPT</sequence>
<dbReference type="PANTHER" id="PTHR32322">
    <property type="entry name" value="INNER MEMBRANE TRANSPORTER"/>
    <property type="match status" value="1"/>
</dbReference>
<feature type="transmembrane region" description="Helical" evidence="6">
    <location>
        <begin position="134"/>
        <end position="152"/>
    </location>
</feature>
<keyword evidence="3 6" id="KW-0812">Transmembrane</keyword>
<feature type="transmembrane region" description="Helical" evidence="6">
    <location>
        <begin position="20"/>
        <end position="41"/>
    </location>
</feature>
<gene>
    <name evidence="8" type="ORF">GSH16_08685</name>
</gene>
<comment type="subcellular location">
    <subcellularLocation>
        <location evidence="1">Membrane</location>
        <topology evidence="1">Multi-pass membrane protein</topology>
    </subcellularLocation>
</comment>
<comment type="similarity">
    <text evidence="2">Belongs to the EamA transporter family.</text>
</comment>
<dbReference type="PANTHER" id="PTHR32322:SF2">
    <property type="entry name" value="EAMA DOMAIN-CONTAINING PROTEIN"/>
    <property type="match status" value="1"/>
</dbReference>
<feature type="transmembrane region" description="Helical" evidence="6">
    <location>
        <begin position="79"/>
        <end position="102"/>
    </location>
</feature>
<feature type="transmembrane region" description="Helical" evidence="6">
    <location>
        <begin position="108"/>
        <end position="127"/>
    </location>
</feature>
<feature type="domain" description="EamA" evidence="7">
    <location>
        <begin position="25"/>
        <end position="151"/>
    </location>
</feature>